<protein>
    <submittedName>
        <fullName evidence="3">Uncharacterized protein</fullName>
    </submittedName>
</protein>
<dbReference type="AlphaFoldDB" id="A0A1G6VWB8"/>
<proteinExistence type="predicted"/>
<keyword evidence="2" id="KW-0472">Membrane</keyword>
<dbReference type="RefSeq" id="WP_090858613.1">
    <property type="nucleotide sequence ID" value="NZ_FMZM01000009.1"/>
</dbReference>
<dbReference type="STRING" id="1045774.SAMN05421872_10958"/>
<evidence type="ECO:0000313" key="4">
    <source>
        <dbReference type="Proteomes" id="UP000199034"/>
    </source>
</evidence>
<keyword evidence="2" id="KW-1133">Transmembrane helix</keyword>
<feature type="transmembrane region" description="Helical" evidence="2">
    <location>
        <begin position="48"/>
        <end position="67"/>
    </location>
</feature>
<reference evidence="3 4" key="1">
    <citation type="submission" date="2016-10" db="EMBL/GenBank/DDBJ databases">
        <authorList>
            <person name="de Groot N.N."/>
        </authorList>
    </citation>
    <scope>NUCLEOTIDE SEQUENCE [LARGE SCALE GENOMIC DNA]</scope>
    <source>
        <strain evidence="3 4">CGMCC 4.6858</strain>
    </source>
</reference>
<name>A0A1G6VWB8_9ACTN</name>
<organism evidence="3 4">
    <name type="scientific">Nocardioides lianchengensis</name>
    <dbReference type="NCBI Taxonomy" id="1045774"/>
    <lineage>
        <taxon>Bacteria</taxon>
        <taxon>Bacillati</taxon>
        <taxon>Actinomycetota</taxon>
        <taxon>Actinomycetes</taxon>
        <taxon>Propionibacteriales</taxon>
        <taxon>Nocardioidaceae</taxon>
        <taxon>Nocardioides</taxon>
    </lineage>
</organism>
<sequence>MRTLTRRLAPHSRTAWLTFTTVAVVALVVAISTVVLNDGGRMAVGATAFAWLVAAVVLAAFLDAVLVPGNPDVRRRAGHAAGWSGALGGAGWSDGGGHGGSGDGGSSCS</sequence>
<evidence type="ECO:0000256" key="1">
    <source>
        <dbReference type="SAM" id="MobiDB-lite"/>
    </source>
</evidence>
<gene>
    <name evidence="3" type="ORF">SAMN05421872_10958</name>
</gene>
<feature type="region of interest" description="Disordered" evidence="1">
    <location>
        <begin position="88"/>
        <end position="109"/>
    </location>
</feature>
<dbReference type="Proteomes" id="UP000199034">
    <property type="component" value="Unassembled WGS sequence"/>
</dbReference>
<evidence type="ECO:0000256" key="2">
    <source>
        <dbReference type="SAM" id="Phobius"/>
    </source>
</evidence>
<keyword evidence="2" id="KW-0812">Transmembrane</keyword>
<accession>A0A1G6VWB8</accession>
<keyword evidence="4" id="KW-1185">Reference proteome</keyword>
<evidence type="ECO:0000313" key="3">
    <source>
        <dbReference type="EMBL" id="SDD57277.1"/>
    </source>
</evidence>
<feature type="transmembrane region" description="Helical" evidence="2">
    <location>
        <begin position="15"/>
        <end position="36"/>
    </location>
</feature>
<dbReference type="EMBL" id="FMZM01000009">
    <property type="protein sequence ID" value="SDD57277.1"/>
    <property type="molecule type" value="Genomic_DNA"/>
</dbReference>